<evidence type="ECO:0000256" key="5">
    <source>
        <dbReference type="ARBA" id="ARBA00023136"/>
    </source>
</evidence>
<reference evidence="11" key="1">
    <citation type="journal article" date="2019" name="Int. J. Syst. Evol. Microbiol.">
        <title>The Global Catalogue of Microorganisms (GCM) 10K type strain sequencing project: providing services to taxonomists for standard genome sequencing and annotation.</title>
        <authorList>
            <consortium name="The Broad Institute Genomics Platform"/>
            <consortium name="The Broad Institute Genome Sequencing Center for Infectious Disease"/>
            <person name="Wu L."/>
            <person name="Ma J."/>
        </authorList>
    </citation>
    <scope>NUCLEOTIDE SEQUENCE [LARGE SCALE GENOMIC DNA]</scope>
    <source>
        <strain evidence="11">CCUG 60527</strain>
    </source>
</reference>
<feature type="domain" description="TonB-dependent receptor plug" evidence="9">
    <location>
        <begin position="115"/>
        <end position="222"/>
    </location>
</feature>
<dbReference type="InterPro" id="IPR037066">
    <property type="entry name" value="Plug_dom_sf"/>
</dbReference>
<dbReference type="InterPro" id="IPR012910">
    <property type="entry name" value="Plug_dom"/>
</dbReference>
<evidence type="ECO:0000256" key="3">
    <source>
        <dbReference type="ARBA" id="ARBA00022452"/>
    </source>
</evidence>
<comment type="caution">
    <text evidence="10">The sequence shown here is derived from an EMBL/GenBank/DDBJ whole genome shotgun (WGS) entry which is preliminary data.</text>
</comment>
<accession>A0ABW3JS02</accession>
<dbReference type="Gene3D" id="2.40.170.20">
    <property type="entry name" value="TonB-dependent receptor, beta-barrel domain"/>
    <property type="match status" value="1"/>
</dbReference>
<evidence type="ECO:0000256" key="7">
    <source>
        <dbReference type="PROSITE-ProRule" id="PRU01360"/>
    </source>
</evidence>
<evidence type="ECO:0000256" key="1">
    <source>
        <dbReference type="ARBA" id="ARBA00004571"/>
    </source>
</evidence>
<keyword evidence="3 7" id="KW-1134">Transmembrane beta strand</keyword>
<gene>
    <name evidence="10" type="ORF">ACFQ1U_08400</name>
</gene>
<sequence length="1073" mass="118080">MNLCIKKAMHLLFFLGIILKVHAQEKTVSGTVSDVAGPLPGVSVIVKGTTKGVESDFDGRYTIKTQVGATLVFSFVGMQTTEVVVTESNVINVELKEDSNVLDEVVVVGYGTTTKQSFTGTAKVVKTEDLEAKSVSNVSQALAGEVAGVNVINTSGQPGTVATIRIRGFGSVNGNRDPLYVVDGVPFSGSINSINPSDIASTTVLKDASATAIYGSRGANGVIMITTKAGKSGATSVEVDLKTGVNFQFLPRYDVISSPDEYLELSWQAMANRGLDIDPTTDPVAYANANLFSGNTGIGIPRTFNYFTSSDVSEIIDPVTGKIRPQARRKYTPENWNDYAFQPSIRTEANIKMSGGDEKTKYFSSFGYLDDKGYSINSGYKRYASRLNLSHKPAEWLTAKANIGYTLGKSIQNGQSEDSGSIFWYADNIPSIYPLFLRDADGNFVEDPKYGGNQYDYRDRGFGGGTNAIGNAVLNYIGSERHSLNGNFSFKVDLAEGLEFETQYGAQYYSDIYNNVQNPFYGFAVQQDGSLYQEKASALTQNFLNIFRYNKTFGDHNISALVAHETNQTEYEVSTLSKNKIVNLQGGLTDANNYVVTSSPSTGFSTKTALESYFGQVSYNYLRKYYFSGAIRRDGSSRFFTDKWGTFGSLGASWVISEESFMYDVKFINFLKLKASYGILGDQAGVDIYSGQNTYTMGNLGGEISLRPNAVQNPNLTWETSKMFQTGLEFTLFNNIIDGSVDYYIKNTEDLIFETRLSPSTGNAILDVNDGNLVNSGFEFDLTAHLVKKENFKLDFGVNGEMFNNELKEMPIDPANGERKVLDISGVYGRAKGRGIYDFYMREWAGVDPQTGNPLWTQYYHDANRNEAYDEGEGIGSLYEYQALNPGNAISKTTTSTYSDATQKFLDKSIIPTIRGSFRFNAKIHDFTVSTLFGYSLGGHSYDGVYAGLMDNDQIGANNWHTDIRNSWQEPGDVTDVPRLMSDRNVQVNSTSSRFITSTDYLSLSNVRIGYTIPSNFIENSGVKSLDLWVSGDNLFLLSARDGFNPTTSETGASDVYRYQPLTTLTFGVRAKF</sequence>
<dbReference type="SUPFAM" id="SSF49464">
    <property type="entry name" value="Carboxypeptidase regulatory domain-like"/>
    <property type="match status" value="1"/>
</dbReference>
<evidence type="ECO:0000256" key="4">
    <source>
        <dbReference type="ARBA" id="ARBA00022692"/>
    </source>
</evidence>
<evidence type="ECO:0000256" key="6">
    <source>
        <dbReference type="ARBA" id="ARBA00023237"/>
    </source>
</evidence>
<dbReference type="InterPro" id="IPR023996">
    <property type="entry name" value="TonB-dep_OMP_SusC/RagA"/>
</dbReference>
<feature type="signal peptide" evidence="8">
    <location>
        <begin position="1"/>
        <end position="23"/>
    </location>
</feature>
<keyword evidence="4 7" id="KW-0812">Transmembrane</keyword>
<organism evidence="10 11">
    <name type="scientific">Tenacibaculum geojense</name>
    <dbReference type="NCBI Taxonomy" id="915352"/>
    <lineage>
        <taxon>Bacteria</taxon>
        <taxon>Pseudomonadati</taxon>
        <taxon>Bacteroidota</taxon>
        <taxon>Flavobacteriia</taxon>
        <taxon>Flavobacteriales</taxon>
        <taxon>Flavobacteriaceae</taxon>
        <taxon>Tenacibaculum</taxon>
    </lineage>
</organism>
<name>A0ABW3JS02_9FLAO</name>
<evidence type="ECO:0000259" key="9">
    <source>
        <dbReference type="Pfam" id="PF07715"/>
    </source>
</evidence>
<dbReference type="Pfam" id="PF07715">
    <property type="entry name" value="Plug"/>
    <property type="match status" value="1"/>
</dbReference>
<keyword evidence="5 7" id="KW-0472">Membrane</keyword>
<dbReference type="InterPro" id="IPR008969">
    <property type="entry name" value="CarboxyPept-like_regulatory"/>
</dbReference>
<comment type="subcellular location">
    <subcellularLocation>
        <location evidence="1 7">Cell outer membrane</location>
        <topology evidence="1 7">Multi-pass membrane protein</topology>
    </subcellularLocation>
</comment>
<evidence type="ECO:0000313" key="11">
    <source>
        <dbReference type="Proteomes" id="UP001597062"/>
    </source>
</evidence>
<dbReference type="InterPro" id="IPR036942">
    <property type="entry name" value="Beta-barrel_TonB_sf"/>
</dbReference>
<dbReference type="SUPFAM" id="SSF56935">
    <property type="entry name" value="Porins"/>
    <property type="match status" value="1"/>
</dbReference>
<dbReference type="PROSITE" id="PS52016">
    <property type="entry name" value="TONB_DEPENDENT_REC_3"/>
    <property type="match status" value="1"/>
</dbReference>
<proteinExistence type="inferred from homology"/>
<dbReference type="InterPro" id="IPR023997">
    <property type="entry name" value="TonB-dep_OMP_SusC/RagA_CS"/>
</dbReference>
<evidence type="ECO:0000313" key="10">
    <source>
        <dbReference type="EMBL" id="MFD0993222.1"/>
    </source>
</evidence>
<evidence type="ECO:0000256" key="8">
    <source>
        <dbReference type="SAM" id="SignalP"/>
    </source>
</evidence>
<dbReference type="InterPro" id="IPR039426">
    <property type="entry name" value="TonB-dep_rcpt-like"/>
</dbReference>
<dbReference type="Proteomes" id="UP001597062">
    <property type="component" value="Unassembled WGS sequence"/>
</dbReference>
<evidence type="ECO:0000256" key="2">
    <source>
        <dbReference type="ARBA" id="ARBA00022448"/>
    </source>
</evidence>
<dbReference type="Gene3D" id="2.170.130.10">
    <property type="entry name" value="TonB-dependent receptor, plug domain"/>
    <property type="match status" value="1"/>
</dbReference>
<protein>
    <submittedName>
        <fullName evidence="10">SusC/RagA family TonB-linked outer membrane protein</fullName>
    </submittedName>
</protein>
<dbReference type="Pfam" id="PF13715">
    <property type="entry name" value="CarbopepD_reg_2"/>
    <property type="match status" value="1"/>
</dbReference>
<keyword evidence="6 7" id="KW-0998">Cell outer membrane</keyword>
<dbReference type="NCBIfam" id="TIGR04057">
    <property type="entry name" value="SusC_RagA_signa"/>
    <property type="match status" value="1"/>
</dbReference>
<dbReference type="RefSeq" id="WP_386107256.1">
    <property type="nucleotide sequence ID" value="NZ_JBHTJR010000045.1"/>
</dbReference>
<keyword evidence="11" id="KW-1185">Reference proteome</keyword>
<keyword evidence="8" id="KW-0732">Signal</keyword>
<feature type="chain" id="PRO_5046007831" evidence="8">
    <location>
        <begin position="24"/>
        <end position="1073"/>
    </location>
</feature>
<dbReference type="NCBIfam" id="TIGR04056">
    <property type="entry name" value="OMP_RagA_SusC"/>
    <property type="match status" value="1"/>
</dbReference>
<keyword evidence="2 7" id="KW-0813">Transport</keyword>
<comment type="similarity">
    <text evidence="7">Belongs to the TonB-dependent receptor family.</text>
</comment>
<dbReference type="EMBL" id="JBHTJR010000045">
    <property type="protein sequence ID" value="MFD0993222.1"/>
    <property type="molecule type" value="Genomic_DNA"/>
</dbReference>